<reference evidence="2" key="1">
    <citation type="submission" date="2023-03" db="EMBL/GenBank/DDBJ databases">
        <title>Massive genome expansion in bonnet fungi (Mycena s.s.) driven by repeated elements and novel gene families across ecological guilds.</title>
        <authorList>
            <consortium name="Lawrence Berkeley National Laboratory"/>
            <person name="Harder C.B."/>
            <person name="Miyauchi S."/>
            <person name="Viragh M."/>
            <person name="Kuo A."/>
            <person name="Thoen E."/>
            <person name="Andreopoulos B."/>
            <person name="Lu D."/>
            <person name="Skrede I."/>
            <person name="Drula E."/>
            <person name="Henrissat B."/>
            <person name="Morin E."/>
            <person name="Kohler A."/>
            <person name="Barry K."/>
            <person name="LaButti K."/>
            <person name="Morin E."/>
            <person name="Salamov A."/>
            <person name="Lipzen A."/>
            <person name="Mereny Z."/>
            <person name="Hegedus B."/>
            <person name="Baldrian P."/>
            <person name="Stursova M."/>
            <person name="Weitz H."/>
            <person name="Taylor A."/>
            <person name="Grigoriev I.V."/>
            <person name="Nagy L.G."/>
            <person name="Martin F."/>
            <person name="Kauserud H."/>
        </authorList>
    </citation>
    <scope>NUCLEOTIDE SEQUENCE</scope>
    <source>
        <strain evidence="2">CBHHK200</strain>
    </source>
</reference>
<gene>
    <name evidence="2" type="ORF">C8F04DRAFT_1270575</name>
</gene>
<protein>
    <submittedName>
        <fullName evidence="2">Uncharacterized protein</fullName>
    </submittedName>
</protein>
<comment type="caution">
    <text evidence="2">The sequence shown here is derived from an EMBL/GenBank/DDBJ whole genome shotgun (WGS) entry which is preliminary data.</text>
</comment>
<evidence type="ECO:0000313" key="2">
    <source>
        <dbReference type="EMBL" id="KAJ7024243.1"/>
    </source>
</evidence>
<keyword evidence="3" id="KW-1185">Reference proteome</keyword>
<proteinExistence type="predicted"/>
<feature type="region of interest" description="Disordered" evidence="1">
    <location>
        <begin position="177"/>
        <end position="202"/>
    </location>
</feature>
<organism evidence="2 3">
    <name type="scientific">Mycena alexandri</name>
    <dbReference type="NCBI Taxonomy" id="1745969"/>
    <lineage>
        <taxon>Eukaryota</taxon>
        <taxon>Fungi</taxon>
        <taxon>Dikarya</taxon>
        <taxon>Basidiomycota</taxon>
        <taxon>Agaricomycotina</taxon>
        <taxon>Agaricomycetes</taxon>
        <taxon>Agaricomycetidae</taxon>
        <taxon>Agaricales</taxon>
        <taxon>Marasmiineae</taxon>
        <taxon>Mycenaceae</taxon>
        <taxon>Mycena</taxon>
    </lineage>
</organism>
<feature type="compositionally biased region" description="Low complexity" evidence="1">
    <location>
        <begin position="182"/>
        <end position="202"/>
    </location>
</feature>
<accession>A0AAD6SC43</accession>
<dbReference type="AlphaFoldDB" id="A0AAD6SC43"/>
<dbReference type="EMBL" id="JARJCM010000173">
    <property type="protein sequence ID" value="KAJ7024243.1"/>
    <property type="molecule type" value="Genomic_DNA"/>
</dbReference>
<sequence length="245" mass="26943">MIFAAIAKDIYSRLLDRIYASSSLLFAASILDRDFVHTWTGRRCNGSGDSLYTLHNGTPFEPGFVGSVDSADFGGVGSTVVLRLPLYATERMTEFFEKQLSCLTSVVAARCELTPNVRCEDVIPWNYLSSSGVGRIHVSLRPDTPMSKAVCMPVAWLRLWQTRRCTAGRCLDNSNTGLSPPSSVCSTSSSSTLSSTDDYTTSDSEVRSRDLLIVQCKLTCRDFPRPNGLVVRVFSLDTTKIDIIV</sequence>
<dbReference type="Proteomes" id="UP001218188">
    <property type="component" value="Unassembled WGS sequence"/>
</dbReference>
<evidence type="ECO:0000256" key="1">
    <source>
        <dbReference type="SAM" id="MobiDB-lite"/>
    </source>
</evidence>
<name>A0AAD6SC43_9AGAR</name>
<evidence type="ECO:0000313" key="3">
    <source>
        <dbReference type="Proteomes" id="UP001218188"/>
    </source>
</evidence>